<keyword evidence="1" id="KW-0812">Transmembrane</keyword>
<dbReference type="VEuPathDB" id="FungiDB:Z520_03294"/>
<dbReference type="STRING" id="1442371.A0A0D2HFB8"/>
<evidence type="ECO:0000256" key="1">
    <source>
        <dbReference type="SAM" id="Phobius"/>
    </source>
</evidence>
<dbReference type="EMBL" id="KN848066">
    <property type="protein sequence ID" value="KIY00631.1"/>
    <property type="molecule type" value="Genomic_DNA"/>
</dbReference>
<feature type="transmembrane region" description="Helical" evidence="1">
    <location>
        <begin position="97"/>
        <end position="115"/>
    </location>
</feature>
<dbReference type="AlphaFoldDB" id="A0A0D2HFB8"/>
<evidence type="ECO:0000313" key="2">
    <source>
        <dbReference type="EMBL" id="KIY00631.1"/>
    </source>
</evidence>
<dbReference type="GeneID" id="27709040"/>
<organism evidence="2 3">
    <name type="scientific">Fonsecaea multimorphosa CBS 102226</name>
    <dbReference type="NCBI Taxonomy" id="1442371"/>
    <lineage>
        <taxon>Eukaryota</taxon>
        <taxon>Fungi</taxon>
        <taxon>Dikarya</taxon>
        <taxon>Ascomycota</taxon>
        <taxon>Pezizomycotina</taxon>
        <taxon>Eurotiomycetes</taxon>
        <taxon>Chaetothyriomycetidae</taxon>
        <taxon>Chaetothyriales</taxon>
        <taxon>Herpotrichiellaceae</taxon>
        <taxon>Fonsecaea</taxon>
    </lineage>
</organism>
<dbReference type="RefSeq" id="XP_016634753.1">
    <property type="nucleotide sequence ID" value="XM_016773807.1"/>
</dbReference>
<evidence type="ECO:0000313" key="3">
    <source>
        <dbReference type="Proteomes" id="UP000053411"/>
    </source>
</evidence>
<protein>
    <submittedName>
        <fullName evidence="2">Uncharacterized protein</fullName>
    </submittedName>
</protein>
<gene>
    <name evidence="2" type="ORF">Z520_03294</name>
</gene>
<keyword evidence="3" id="KW-1185">Reference proteome</keyword>
<proteinExistence type="predicted"/>
<sequence>MLGLWEFDNEETILQLLDRNVRRRELIATVDNVARDHLMEEQDESEDQDLDLSDPYSDQQLTLASTFHEAAEESMVTKTSATKHSGPWLELTARTNVLSFVLGIFAALVLSQLWATMTTARAE</sequence>
<name>A0A0D2HFB8_9EURO</name>
<keyword evidence="1" id="KW-0472">Membrane</keyword>
<accession>A0A0D2HFB8</accession>
<dbReference type="Proteomes" id="UP000053411">
    <property type="component" value="Unassembled WGS sequence"/>
</dbReference>
<keyword evidence="1" id="KW-1133">Transmembrane helix</keyword>
<reference evidence="2 3" key="1">
    <citation type="submission" date="2015-01" db="EMBL/GenBank/DDBJ databases">
        <title>The Genome Sequence of Fonsecaea multimorphosa CBS 102226.</title>
        <authorList>
            <consortium name="The Broad Institute Genomics Platform"/>
            <person name="Cuomo C."/>
            <person name="de Hoog S."/>
            <person name="Gorbushina A."/>
            <person name="Stielow B."/>
            <person name="Teixiera M."/>
            <person name="Abouelleil A."/>
            <person name="Chapman S.B."/>
            <person name="Priest M."/>
            <person name="Young S.K."/>
            <person name="Wortman J."/>
            <person name="Nusbaum C."/>
            <person name="Birren B."/>
        </authorList>
    </citation>
    <scope>NUCLEOTIDE SEQUENCE [LARGE SCALE GENOMIC DNA]</scope>
    <source>
        <strain evidence="2 3">CBS 102226</strain>
    </source>
</reference>